<evidence type="ECO:0000259" key="7">
    <source>
        <dbReference type="Pfam" id="PF02608"/>
    </source>
</evidence>
<evidence type="ECO:0000256" key="4">
    <source>
        <dbReference type="ARBA" id="ARBA00022729"/>
    </source>
</evidence>
<dbReference type="RefSeq" id="WP_035341220.1">
    <property type="nucleotide sequence ID" value="NZ_BAUU01000005.1"/>
</dbReference>
<keyword evidence="3" id="KW-1003">Cell membrane</keyword>
<comment type="subcellular location">
    <subcellularLocation>
        <location evidence="1">Cell membrane</location>
        <topology evidence="1">Lipid-anchor</topology>
    </subcellularLocation>
</comment>
<dbReference type="SUPFAM" id="SSF53822">
    <property type="entry name" value="Periplasmic binding protein-like I"/>
    <property type="match status" value="1"/>
</dbReference>
<evidence type="ECO:0000256" key="6">
    <source>
        <dbReference type="ARBA" id="ARBA00023288"/>
    </source>
</evidence>
<name>W4QDT0_9BACI</name>
<evidence type="ECO:0000256" key="5">
    <source>
        <dbReference type="ARBA" id="ARBA00023136"/>
    </source>
</evidence>
<dbReference type="EMBL" id="BAUU01000005">
    <property type="protein sequence ID" value="GAE29504.1"/>
    <property type="molecule type" value="Genomic_DNA"/>
</dbReference>
<dbReference type="Proteomes" id="UP000018895">
    <property type="component" value="Unassembled WGS sequence"/>
</dbReference>
<organism evidence="8 9">
    <name type="scientific">Halalkalibacter hemicellulosilyticusJCM 9152</name>
    <dbReference type="NCBI Taxonomy" id="1236971"/>
    <lineage>
        <taxon>Bacteria</taxon>
        <taxon>Bacillati</taxon>
        <taxon>Bacillota</taxon>
        <taxon>Bacilli</taxon>
        <taxon>Bacillales</taxon>
        <taxon>Bacillaceae</taxon>
        <taxon>Halalkalibacter</taxon>
    </lineage>
</organism>
<dbReference type="CDD" id="cd06354">
    <property type="entry name" value="PBP1_PrnA-like"/>
    <property type="match status" value="1"/>
</dbReference>
<dbReference type="Pfam" id="PF02608">
    <property type="entry name" value="Bmp"/>
    <property type="match status" value="1"/>
</dbReference>
<sequence length="375" mass="40712">MKKWMEAIGVIALGLIMVTGCGTGEDEPIAEDTPGDDSAEEQQGEVAAEDFTVGMVTDVGGIDDKSFNQSAWEGLREFGEEFDLEQGTAYRYVQSGDLADFEPNIRNLVREDVDLVWGIGFLMNDAIKAVAEQNQDAQLAIVDSVVTGDDDNPIDNVANVTFKEHEGSFLVGVAAGLQTETNRVGFVGGVESELIKKFENGFKAGVKAVNPDAEITVQYAESFNDDTIGAQIANTMYSQGADIIYHAAGATGYGVFNEAINRVRNGEDVWVIGVDRDQHEEGIYEGDQSVTLTSMVKRVDRAVYLVSEQTMNGNFPGGEILEYGLDDDAIGIAPTTDNMSEEALNAIEDYIQDILDGSIDVPETDEEYEQYLDSL</sequence>
<evidence type="ECO:0000313" key="9">
    <source>
        <dbReference type="Proteomes" id="UP000018895"/>
    </source>
</evidence>
<reference evidence="8" key="1">
    <citation type="journal article" date="2014" name="Genome Announc.">
        <title>Draft Genome Sequences of Three Alkaliphilic Bacillus Strains, Bacillus wakoensis JCM 9140T, Bacillus akibai JCM 9157T, and Bacillus hemicellulosilyticus JCM 9152T.</title>
        <authorList>
            <person name="Yuki M."/>
            <person name="Oshima K."/>
            <person name="Suda W."/>
            <person name="Oshida Y."/>
            <person name="Kitamura K."/>
            <person name="Iida T."/>
            <person name="Hattori M."/>
            <person name="Ohkuma M."/>
        </authorList>
    </citation>
    <scope>NUCLEOTIDE SEQUENCE [LARGE SCALE GENOMIC DNA]</scope>
    <source>
        <strain evidence="8">JCM 9152</strain>
    </source>
</reference>
<dbReference type="InterPro" id="IPR028082">
    <property type="entry name" value="Peripla_BP_I"/>
</dbReference>
<comment type="caution">
    <text evidence="8">The sequence shown here is derived from an EMBL/GenBank/DDBJ whole genome shotgun (WGS) entry which is preliminary data.</text>
</comment>
<keyword evidence="5" id="KW-0472">Membrane</keyword>
<comment type="similarity">
    <text evidence="2">Belongs to the BMP lipoprotein family.</text>
</comment>
<dbReference type="GO" id="GO:0005886">
    <property type="term" value="C:plasma membrane"/>
    <property type="evidence" value="ECO:0007669"/>
    <property type="project" value="UniProtKB-SubCell"/>
</dbReference>
<dbReference type="AlphaFoldDB" id="W4QDT0"/>
<evidence type="ECO:0000256" key="2">
    <source>
        <dbReference type="ARBA" id="ARBA00008610"/>
    </source>
</evidence>
<dbReference type="PANTHER" id="PTHR34296:SF2">
    <property type="entry name" value="ABC TRANSPORTER GUANOSINE-BINDING PROTEIN NUPN"/>
    <property type="match status" value="1"/>
</dbReference>
<dbReference type="OrthoDB" id="9784230at2"/>
<evidence type="ECO:0000313" key="8">
    <source>
        <dbReference type="EMBL" id="GAE29504.1"/>
    </source>
</evidence>
<protein>
    <submittedName>
        <fullName evidence="8">Monosaccharide ABC transport system</fullName>
    </submittedName>
</protein>
<evidence type="ECO:0000256" key="1">
    <source>
        <dbReference type="ARBA" id="ARBA00004193"/>
    </source>
</evidence>
<dbReference type="InterPro" id="IPR050957">
    <property type="entry name" value="BMP_lipoprotein"/>
</dbReference>
<dbReference type="Gene3D" id="3.40.50.2300">
    <property type="match status" value="2"/>
</dbReference>
<keyword evidence="6" id="KW-0449">Lipoprotein</keyword>
<dbReference type="InterPro" id="IPR003760">
    <property type="entry name" value="PnrA-like"/>
</dbReference>
<dbReference type="PANTHER" id="PTHR34296">
    <property type="entry name" value="TRANSCRIPTIONAL ACTIVATOR PROTEIN MED"/>
    <property type="match status" value="1"/>
</dbReference>
<dbReference type="PROSITE" id="PS51257">
    <property type="entry name" value="PROKAR_LIPOPROTEIN"/>
    <property type="match status" value="1"/>
</dbReference>
<feature type="domain" description="ABC transporter substrate-binding protein PnrA-like" evidence="7">
    <location>
        <begin position="52"/>
        <end position="364"/>
    </location>
</feature>
<accession>W4QDT0</accession>
<keyword evidence="9" id="KW-1185">Reference proteome</keyword>
<evidence type="ECO:0000256" key="3">
    <source>
        <dbReference type="ARBA" id="ARBA00022475"/>
    </source>
</evidence>
<proteinExistence type="inferred from homology"/>
<keyword evidence="4" id="KW-0732">Signal</keyword>
<dbReference type="STRING" id="1236971.JCM9152_865"/>
<gene>
    <name evidence="8" type="ORF">JCM9152_865</name>
</gene>